<protein>
    <submittedName>
        <fullName evidence="5">DNA-binding transcriptional regulator, MarR family</fullName>
    </submittedName>
</protein>
<dbReference type="RefSeq" id="WP_073004762.1">
    <property type="nucleotide sequence ID" value="NZ_FQXD01000001.1"/>
</dbReference>
<dbReference type="PANTHER" id="PTHR33164:SF43">
    <property type="entry name" value="HTH-TYPE TRANSCRIPTIONAL REPRESSOR YETL"/>
    <property type="match status" value="1"/>
</dbReference>
<dbReference type="InterPro" id="IPR000835">
    <property type="entry name" value="HTH_MarR-typ"/>
</dbReference>
<dbReference type="PRINTS" id="PR00598">
    <property type="entry name" value="HTHMARR"/>
</dbReference>
<dbReference type="PROSITE" id="PS01117">
    <property type="entry name" value="HTH_MARR_1"/>
    <property type="match status" value="1"/>
</dbReference>
<dbReference type="InterPro" id="IPR036390">
    <property type="entry name" value="WH_DNA-bd_sf"/>
</dbReference>
<dbReference type="PROSITE" id="PS50995">
    <property type="entry name" value="HTH_MARR_2"/>
    <property type="match status" value="1"/>
</dbReference>
<evidence type="ECO:0000313" key="6">
    <source>
        <dbReference type="Proteomes" id="UP000184079"/>
    </source>
</evidence>
<dbReference type="GO" id="GO:0006950">
    <property type="term" value="P:response to stress"/>
    <property type="evidence" value="ECO:0007669"/>
    <property type="project" value="TreeGrafter"/>
</dbReference>
<evidence type="ECO:0000256" key="3">
    <source>
        <dbReference type="ARBA" id="ARBA00023163"/>
    </source>
</evidence>
<dbReference type="GO" id="GO:0003677">
    <property type="term" value="F:DNA binding"/>
    <property type="evidence" value="ECO:0007669"/>
    <property type="project" value="UniProtKB-KW"/>
</dbReference>
<dbReference type="AlphaFoldDB" id="A0A1M5MDH1"/>
<keyword evidence="2 5" id="KW-0238">DNA-binding</keyword>
<evidence type="ECO:0000259" key="4">
    <source>
        <dbReference type="PROSITE" id="PS50995"/>
    </source>
</evidence>
<dbReference type="Gene3D" id="1.10.10.10">
    <property type="entry name" value="Winged helix-like DNA-binding domain superfamily/Winged helix DNA-binding domain"/>
    <property type="match status" value="1"/>
</dbReference>
<dbReference type="GO" id="GO:0003700">
    <property type="term" value="F:DNA-binding transcription factor activity"/>
    <property type="evidence" value="ECO:0007669"/>
    <property type="project" value="InterPro"/>
</dbReference>
<gene>
    <name evidence="5" type="ORF">SAMN05421807_101465</name>
</gene>
<dbReference type="OrthoDB" id="2608936at2"/>
<dbReference type="EMBL" id="FQXD01000001">
    <property type="protein sequence ID" value="SHG75390.1"/>
    <property type="molecule type" value="Genomic_DNA"/>
</dbReference>
<feature type="domain" description="HTH marR-type" evidence="4">
    <location>
        <begin position="1"/>
        <end position="135"/>
    </location>
</feature>
<keyword evidence="1" id="KW-0805">Transcription regulation</keyword>
<keyword evidence="3" id="KW-0804">Transcription</keyword>
<evidence type="ECO:0000256" key="2">
    <source>
        <dbReference type="ARBA" id="ARBA00023125"/>
    </source>
</evidence>
<name>A0A1M5MDH1_9BACI</name>
<dbReference type="SMART" id="SM00347">
    <property type="entry name" value="HTH_MARR"/>
    <property type="match status" value="1"/>
</dbReference>
<accession>A0A1M5MDH1</accession>
<dbReference type="SUPFAM" id="SSF46785">
    <property type="entry name" value="Winged helix' DNA-binding domain"/>
    <property type="match status" value="1"/>
</dbReference>
<keyword evidence="6" id="KW-1185">Reference proteome</keyword>
<evidence type="ECO:0000256" key="1">
    <source>
        <dbReference type="ARBA" id="ARBA00023015"/>
    </source>
</evidence>
<dbReference type="Pfam" id="PF01047">
    <property type="entry name" value="MarR"/>
    <property type="match status" value="1"/>
</dbReference>
<evidence type="ECO:0000313" key="5">
    <source>
        <dbReference type="EMBL" id="SHG75390.1"/>
    </source>
</evidence>
<proteinExistence type="predicted"/>
<dbReference type="InterPro" id="IPR023187">
    <property type="entry name" value="Tscrpt_reg_MarR-type_CS"/>
</dbReference>
<sequence length="135" mass="15035">MSDIETIMHEIVDIQYKSKQFMDVLASNGELPPSQIILLIKLKTSGGLKAAEIASFAGVTPGAVTSMCDKLEKTGLITRVRDTTDRRVVRMQLTSEGDRYVQKTFAKYPPHQLKELATILHEVNQLMNKIVSKSS</sequence>
<dbReference type="PANTHER" id="PTHR33164">
    <property type="entry name" value="TRANSCRIPTIONAL REGULATOR, MARR FAMILY"/>
    <property type="match status" value="1"/>
</dbReference>
<reference evidence="6" key="1">
    <citation type="submission" date="2016-11" db="EMBL/GenBank/DDBJ databases">
        <authorList>
            <person name="Varghese N."/>
            <person name="Submissions S."/>
        </authorList>
    </citation>
    <scope>NUCLEOTIDE SEQUENCE [LARGE SCALE GENOMIC DNA]</scope>
    <source>
        <strain evidence="6">CGMCC 1.6496</strain>
    </source>
</reference>
<dbReference type="InterPro" id="IPR036388">
    <property type="entry name" value="WH-like_DNA-bd_sf"/>
</dbReference>
<dbReference type="Proteomes" id="UP000184079">
    <property type="component" value="Unassembled WGS sequence"/>
</dbReference>
<organism evidence="5 6">
    <name type="scientific">Virgibacillus chiguensis</name>
    <dbReference type="NCBI Taxonomy" id="411959"/>
    <lineage>
        <taxon>Bacteria</taxon>
        <taxon>Bacillati</taxon>
        <taxon>Bacillota</taxon>
        <taxon>Bacilli</taxon>
        <taxon>Bacillales</taxon>
        <taxon>Bacillaceae</taxon>
        <taxon>Virgibacillus</taxon>
    </lineage>
</organism>
<dbReference type="InterPro" id="IPR039422">
    <property type="entry name" value="MarR/SlyA-like"/>
</dbReference>